<dbReference type="PANTHER" id="PTHR34605">
    <property type="entry name" value="PHAGE_INTEGRASE DOMAIN-CONTAINING PROTEIN"/>
    <property type="match status" value="1"/>
</dbReference>
<dbReference type="InterPro" id="IPR013762">
    <property type="entry name" value="Integrase-like_cat_sf"/>
</dbReference>
<feature type="domain" description="Tyr recombinase" evidence="2">
    <location>
        <begin position="1"/>
        <end position="202"/>
    </location>
</feature>
<reference evidence="3 4" key="1">
    <citation type="journal article" date="2014" name="PLoS ONE">
        <title>Identification and Characterization of a New Erythromycin Biosynthetic Gene Cluster in Actinopolyspora erythraea YIM90600, a Novel Erythronolide-Producing Halophilic Actinomycete Isolated from Salt Field.</title>
        <authorList>
            <person name="Chen D."/>
            <person name="Feng J."/>
            <person name="Huang L."/>
            <person name="Zhang Q."/>
            <person name="Wu J."/>
            <person name="Zhu X."/>
            <person name="Duan Y."/>
            <person name="Xu Z."/>
        </authorList>
    </citation>
    <scope>NUCLEOTIDE SEQUENCE [LARGE SCALE GENOMIC DNA]</scope>
    <source>
        <strain evidence="3 4">YIM90600</strain>
    </source>
</reference>
<accession>A0ABR4WY98</accession>
<evidence type="ECO:0000256" key="1">
    <source>
        <dbReference type="ARBA" id="ARBA00023172"/>
    </source>
</evidence>
<proteinExistence type="predicted"/>
<dbReference type="Proteomes" id="UP000029737">
    <property type="component" value="Unassembled WGS sequence"/>
</dbReference>
<comment type="caution">
    <text evidence="3">The sequence shown here is derived from an EMBL/GenBank/DDBJ whole genome shotgun (WGS) entry which is preliminary data.</text>
</comment>
<gene>
    <name evidence="3" type="ORF">IL38_23930</name>
</gene>
<dbReference type="PANTHER" id="PTHR34605:SF4">
    <property type="entry name" value="DNA ADENINE METHYLTRANSFERASE"/>
    <property type="match status" value="1"/>
</dbReference>
<dbReference type="PROSITE" id="PS51898">
    <property type="entry name" value="TYR_RECOMBINASE"/>
    <property type="match status" value="1"/>
</dbReference>
<evidence type="ECO:0000313" key="4">
    <source>
        <dbReference type="Proteomes" id="UP000029737"/>
    </source>
</evidence>
<evidence type="ECO:0000259" key="2">
    <source>
        <dbReference type="PROSITE" id="PS51898"/>
    </source>
</evidence>
<keyword evidence="1" id="KW-0233">DNA recombination</keyword>
<evidence type="ECO:0000313" key="3">
    <source>
        <dbReference type="EMBL" id="KGI79355.1"/>
    </source>
</evidence>
<dbReference type="InterPro" id="IPR002104">
    <property type="entry name" value="Integrase_catalytic"/>
</dbReference>
<protein>
    <recommendedName>
        <fullName evidence="2">Tyr recombinase domain-containing protein</fullName>
    </recommendedName>
</protein>
<dbReference type="InterPro" id="IPR011010">
    <property type="entry name" value="DNA_brk_join_enz"/>
</dbReference>
<sequence length="211" mass="23258">MHTCDLGGPAGLRNRAMWLLGYAVAARRRVYVNLNVTDIRHDDRGQLLRVLIWRDKGKQNRKPPVGHWGRVRKGRCRDPLCPVCAVMDWIDYLAELGVRDGPLFRPVDKGGNVGGVRPIAGGGDARLAPSGVNRIFRACVAEAGLPPDITPHSLRAGFATEGYELGADGLALRRHGGWSDDSTAFNQYVRGVDDERHSPLHVVAENRRKGR</sequence>
<dbReference type="SUPFAM" id="SSF56349">
    <property type="entry name" value="DNA breaking-rejoining enzymes"/>
    <property type="match status" value="1"/>
</dbReference>
<organism evidence="3 4">
    <name type="scientific">Actinopolyspora erythraea</name>
    <dbReference type="NCBI Taxonomy" id="414996"/>
    <lineage>
        <taxon>Bacteria</taxon>
        <taxon>Bacillati</taxon>
        <taxon>Actinomycetota</taxon>
        <taxon>Actinomycetes</taxon>
        <taxon>Actinopolysporales</taxon>
        <taxon>Actinopolysporaceae</taxon>
        <taxon>Actinopolyspora</taxon>
    </lineage>
</organism>
<dbReference type="EMBL" id="JPMV01000046">
    <property type="protein sequence ID" value="KGI79355.1"/>
    <property type="molecule type" value="Genomic_DNA"/>
</dbReference>
<keyword evidence="4" id="KW-1185">Reference proteome</keyword>
<dbReference type="InterPro" id="IPR052925">
    <property type="entry name" value="Phage_Integrase-like_Recomb"/>
</dbReference>
<dbReference type="Gene3D" id="1.10.443.10">
    <property type="entry name" value="Intergrase catalytic core"/>
    <property type="match status" value="1"/>
</dbReference>
<dbReference type="Pfam" id="PF00589">
    <property type="entry name" value="Phage_integrase"/>
    <property type="match status" value="1"/>
</dbReference>
<name>A0ABR4WY98_9ACTN</name>